<dbReference type="InterPro" id="IPR000914">
    <property type="entry name" value="SBP_5_dom"/>
</dbReference>
<dbReference type="Proteomes" id="UP001596447">
    <property type="component" value="Unassembled WGS sequence"/>
</dbReference>
<dbReference type="InterPro" id="IPR039424">
    <property type="entry name" value="SBP_5"/>
</dbReference>
<evidence type="ECO:0000256" key="4">
    <source>
        <dbReference type="SAM" id="MobiDB-lite"/>
    </source>
</evidence>
<dbReference type="Gene3D" id="3.40.190.10">
    <property type="entry name" value="Periplasmic binding protein-like II"/>
    <property type="match status" value="1"/>
</dbReference>
<dbReference type="PROSITE" id="PS51257">
    <property type="entry name" value="PROKAR_LIPOPROTEIN"/>
    <property type="match status" value="1"/>
</dbReference>
<gene>
    <name evidence="6" type="ORF">ACFQJ9_08635</name>
</gene>
<comment type="similarity">
    <text evidence="1">Belongs to the bacterial solute-binding protein 5 family.</text>
</comment>
<dbReference type="GO" id="GO:0042597">
    <property type="term" value="C:periplasmic space"/>
    <property type="evidence" value="ECO:0007669"/>
    <property type="project" value="UniProtKB-ARBA"/>
</dbReference>
<feature type="region of interest" description="Disordered" evidence="4">
    <location>
        <begin position="24"/>
        <end position="46"/>
    </location>
</feature>
<dbReference type="InterPro" id="IPR006311">
    <property type="entry name" value="TAT_signal"/>
</dbReference>
<dbReference type="AlphaFoldDB" id="A0ABD5Z2J9"/>
<dbReference type="Pfam" id="PF00496">
    <property type="entry name" value="SBP_bac_5"/>
    <property type="match status" value="1"/>
</dbReference>
<name>A0ABD5Z2J9_9EURY</name>
<proteinExistence type="inferred from homology"/>
<evidence type="ECO:0000256" key="1">
    <source>
        <dbReference type="ARBA" id="ARBA00005695"/>
    </source>
</evidence>
<keyword evidence="2" id="KW-0813">Transport</keyword>
<feature type="domain" description="Solute-binding protein family 5" evidence="5">
    <location>
        <begin position="86"/>
        <end position="488"/>
    </location>
</feature>
<keyword evidence="7" id="KW-1185">Reference proteome</keyword>
<comment type="caution">
    <text evidence="6">The sequence shown here is derived from an EMBL/GenBank/DDBJ whole genome shotgun (WGS) entry which is preliminary data.</text>
</comment>
<evidence type="ECO:0000313" key="6">
    <source>
        <dbReference type="EMBL" id="MFC7199475.1"/>
    </source>
</evidence>
<evidence type="ECO:0000256" key="2">
    <source>
        <dbReference type="ARBA" id="ARBA00022448"/>
    </source>
</evidence>
<reference evidence="6 7" key="1">
    <citation type="journal article" date="2019" name="Int. J. Syst. Evol. Microbiol.">
        <title>The Global Catalogue of Microorganisms (GCM) 10K type strain sequencing project: providing services to taxonomists for standard genome sequencing and annotation.</title>
        <authorList>
            <consortium name="The Broad Institute Genomics Platform"/>
            <consortium name="The Broad Institute Genome Sequencing Center for Infectious Disease"/>
            <person name="Wu L."/>
            <person name="Ma J."/>
        </authorList>
    </citation>
    <scope>NUCLEOTIDE SEQUENCE [LARGE SCALE GENOMIC DNA]</scope>
    <source>
        <strain evidence="6 7">XZGYJ-43</strain>
    </source>
</reference>
<dbReference type="PANTHER" id="PTHR30290:SF9">
    <property type="entry name" value="OLIGOPEPTIDE-BINDING PROTEIN APPA"/>
    <property type="match status" value="1"/>
</dbReference>
<protein>
    <submittedName>
        <fullName evidence="6">ABC transporter substrate-binding protein</fullName>
    </submittedName>
</protein>
<dbReference type="PROSITE" id="PS51318">
    <property type="entry name" value="TAT"/>
    <property type="match status" value="1"/>
</dbReference>
<dbReference type="PANTHER" id="PTHR30290">
    <property type="entry name" value="PERIPLASMIC BINDING COMPONENT OF ABC TRANSPORTER"/>
    <property type="match status" value="1"/>
</dbReference>
<dbReference type="RefSeq" id="WP_279529407.1">
    <property type="nucleotide sequence ID" value="NZ_CP122312.1"/>
</dbReference>
<dbReference type="EMBL" id="JBHTAR010000011">
    <property type="protein sequence ID" value="MFC7199475.1"/>
    <property type="molecule type" value="Genomic_DNA"/>
</dbReference>
<dbReference type="PIRSF" id="PIRSF002741">
    <property type="entry name" value="MppA"/>
    <property type="match status" value="1"/>
</dbReference>
<evidence type="ECO:0000259" key="5">
    <source>
        <dbReference type="Pfam" id="PF00496"/>
    </source>
</evidence>
<dbReference type="SUPFAM" id="SSF53850">
    <property type="entry name" value="Periplasmic binding protein-like II"/>
    <property type="match status" value="1"/>
</dbReference>
<dbReference type="InterPro" id="IPR030678">
    <property type="entry name" value="Peptide/Ni-bd"/>
</dbReference>
<evidence type="ECO:0000313" key="7">
    <source>
        <dbReference type="Proteomes" id="UP001596447"/>
    </source>
</evidence>
<dbReference type="Gene3D" id="3.10.105.10">
    <property type="entry name" value="Dipeptide-binding Protein, Domain 3"/>
    <property type="match status" value="1"/>
</dbReference>
<keyword evidence="3" id="KW-0732">Signal</keyword>
<sequence>MTASRRSFLRATGGTAAGLALAGCASTDQPESSTTTAEPGSDRDLRQTGTTLVTLDPAASADGASNRVVTQLYDGLVHFPHATLPPEPLLASDVSVSADRTTYRFTIDADATFHTGESVTAADVVYTFERLAASPNSMWSGLLLSTLGVTHETTTDGSYEPGSLGVRAVDEQTVEIELSSPFHAALEVFSLPGFGVVPEGIVGDVEGYDGRLDYETFATEQPVGAGPFEFDFWKKGTAYRVSARDDYRRDGPHVAGIRWQVISNPSTAFTYAKNGNADIFWVPNSEYDPGKVSVDHVDDLGRKVGTYGPLSNGKTVDYLQVPLISTYLQAFNTEQVPKAVRQAVAYAMDQSLQVEQVHKGRGRAATHVTPPNIFPGGTEGYDDHAEQYPYGVESRLDEAKRVMEAAGYGPDSRFDLEFTIYTSNAWQRTAKILRDKLERAYVDLTVEQVPFNGLVTRARKGNVEMFALGWVADYPAVENFLKLLNPPTDRWFTRWSGTPAAERANEAWQTISAHPTSSDADREARRDAYLTVEESNWEDVVLLPKFHPVGERFSYQWVDDLAKTGPVGFDKRMYDQVRVGERDL</sequence>
<dbReference type="CDD" id="cd00995">
    <property type="entry name" value="PBP2_NikA_DppA_OppA_like"/>
    <property type="match status" value="1"/>
</dbReference>
<organism evidence="6 7">
    <name type="scientific">Halospeciosus flavus</name>
    <dbReference type="NCBI Taxonomy" id="3032283"/>
    <lineage>
        <taxon>Archaea</taxon>
        <taxon>Methanobacteriati</taxon>
        <taxon>Methanobacteriota</taxon>
        <taxon>Stenosarchaea group</taxon>
        <taxon>Halobacteria</taxon>
        <taxon>Halobacteriales</taxon>
        <taxon>Halobacteriaceae</taxon>
        <taxon>Halospeciosus</taxon>
    </lineage>
</organism>
<feature type="compositionally biased region" description="Polar residues" evidence="4">
    <location>
        <begin position="26"/>
        <end position="38"/>
    </location>
</feature>
<accession>A0ABD5Z2J9</accession>
<evidence type="ECO:0000256" key="3">
    <source>
        <dbReference type="ARBA" id="ARBA00022729"/>
    </source>
</evidence>